<name>A0A9Q3F0W1_9BASI</name>
<protein>
    <recommendedName>
        <fullName evidence="3">GAG-pre-integrase domain-containing protein</fullName>
    </recommendedName>
</protein>
<dbReference type="OrthoDB" id="7691805at2759"/>
<proteinExistence type="predicted"/>
<evidence type="ECO:0000313" key="2">
    <source>
        <dbReference type="Proteomes" id="UP000765509"/>
    </source>
</evidence>
<keyword evidence="2" id="KW-1185">Reference proteome</keyword>
<reference evidence="1" key="1">
    <citation type="submission" date="2021-03" db="EMBL/GenBank/DDBJ databases">
        <title>Draft genome sequence of rust myrtle Austropuccinia psidii MF-1, a brazilian biotype.</title>
        <authorList>
            <person name="Quecine M.C."/>
            <person name="Pachon D.M.R."/>
            <person name="Bonatelli M.L."/>
            <person name="Correr F.H."/>
            <person name="Franceschini L.M."/>
            <person name="Leite T.F."/>
            <person name="Margarido G.R.A."/>
            <person name="Almeida C.A."/>
            <person name="Ferrarezi J.A."/>
            <person name="Labate C.A."/>
        </authorList>
    </citation>
    <scope>NUCLEOTIDE SEQUENCE</scope>
    <source>
        <strain evidence="1">MF-1</strain>
    </source>
</reference>
<dbReference type="Proteomes" id="UP000765509">
    <property type="component" value="Unassembled WGS sequence"/>
</dbReference>
<evidence type="ECO:0008006" key="3">
    <source>
        <dbReference type="Google" id="ProtNLM"/>
    </source>
</evidence>
<accession>A0A9Q3F0W1</accession>
<dbReference type="EMBL" id="AVOT02033834">
    <property type="protein sequence ID" value="MBW0527807.1"/>
    <property type="molecule type" value="Genomic_DNA"/>
</dbReference>
<organism evidence="1 2">
    <name type="scientific">Austropuccinia psidii MF-1</name>
    <dbReference type="NCBI Taxonomy" id="1389203"/>
    <lineage>
        <taxon>Eukaryota</taxon>
        <taxon>Fungi</taxon>
        <taxon>Dikarya</taxon>
        <taxon>Basidiomycota</taxon>
        <taxon>Pucciniomycotina</taxon>
        <taxon>Pucciniomycetes</taxon>
        <taxon>Pucciniales</taxon>
        <taxon>Sphaerophragmiaceae</taxon>
        <taxon>Austropuccinia</taxon>
    </lineage>
</organism>
<evidence type="ECO:0000313" key="1">
    <source>
        <dbReference type="EMBL" id="MBW0527807.1"/>
    </source>
</evidence>
<dbReference type="AlphaFoldDB" id="A0A9Q3F0W1"/>
<comment type="caution">
    <text evidence="1">The sequence shown here is derived from an EMBL/GenBank/DDBJ whole genome shotgun (WGS) entry which is preliminary data.</text>
</comment>
<gene>
    <name evidence="1" type="ORF">O181_067522</name>
</gene>
<sequence>MRSVSPFCIFFADSNSSVLISQTTTLKLPVNGVLVLVHNVAFSDKILGTILSVGHLCTAGVVPIFDNLKLSLFVSGFLVTTTFNNNCWWLDVLAEERTKRSVAASPSCVLPKIEMHPISKPTSTSLSLHEWHECLGHACNKMVISFLKQHLPAFDTKRWQPFYCEVCATSKSTHRLVQARIDIAKHDPLDLLVSKIMGLFAGDTQGFRYLLTV</sequence>